<proteinExistence type="inferred from homology"/>
<dbReference type="PANTHER" id="PTHR30118">
    <property type="entry name" value="HTH-TYPE TRANSCRIPTIONAL REGULATOR LEUO-RELATED"/>
    <property type="match status" value="1"/>
</dbReference>
<evidence type="ECO:0000256" key="1">
    <source>
        <dbReference type="ARBA" id="ARBA00009437"/>
    </source>
</evidence>
<dbReference type="EMBL" id="JADRCR010000004">
    <property type="protein sequence ID" value="MBK5143863.1"/>
    <property type="molecule type" value="Genomic_DNA"/>
</dbReference>
<comment type="similarity">
    <text evidence="1">Belongs to the LysR transcriptional regulatory family.</text>
</comment>
<keyword evidence="5" id="KW-1133">Transmembrane helix</keyword>
<evidence type="ECO:0000256" key="5">
    <source>
        <dbReference type="SAM" id="Phobius"/>
    </source>
</evidence>
<dbReference type="InterPro" id="IPR000847">
    <property type="entry name" value="LysR_HTH_N"/>
</dbReference>
<evidence type="ECO:0000256" key="4">
    <source>
        <dbReference type="ARBA" id="ARBA00023163"/>
    </source>
</evidence>
<dbReference type="InterPro" id="IPR005119">
    <property type="entry name" value="LysR_subst-bd"/>
</dbReference>
<name>A0ABS1IQ45_9GAMM</name>
<sequence>MTEPDLNLLIALDVLLAEGSVAGAARRLGLSASAMSRTLSRLRAATGDPLLVRAGRHMVLTPYAEQIRGRTQNVVFEARVLLRPSSTELDLSTLERTFTIRANDGFVEAFGAALIAAAALVAPLVCLRFVAKPEKSSRYLREGLVDLEIGVLGAMGPEIRLQALFRDRFVGVVRKGHPLDGVAEVTVEQYVAFGHVVASRREHISGPVDEALAESGLKRKVAAVVPSFPAALAVAKASDLVALVPASFLLNQSMTGATATLSAFELPVKTKGITVSQMWHPRAEVDPGHRWLRGGGWRFVGGWCWGEVKRRGNYFLVCYLLFSAISILYLNDPLL</sequence>
<protein>
    <submittedName>
        <fullName evidence="7">LysR family transcriptional regulator</fullName>
    </submittedName>
</protein>
<keyword evidence="5" id="KW-0472">Membrane</keyword>
<feature type="domain" description="HTH lysR-type" evidence="6">
    <location>
        <begin position="4"/>
        <end position="61"/>
    </location>
</feature>
<accession>A0ABS1IQ45</accession>
<dbReference type="Pfam" id="PF03466">
    <property type="entry name" value="LysR_substrate"/>
    <property type="match status" value="1"/>
</dbReference>
<dbReference type="PROSITE" id="PS50931">
    <property type="entry name" value="HTH_LYSR"/>
    <property type="match status" value="1"/>
</dbReference>
<gene>
    <name evidence="7" type="ORF">I2494_09050</name>
</gene>
<reference evidence="7 8" key="1">
    <citation type="submission" date="2020-11" db="EMBL/GenBank/DDBJ databases">
        <title>Insectihabitans protaetiae gen. nov. sp. nov. and Insectihabitans allomyrinae sp. nov., isolated from larvae of Protaetia brevitarsis seulensis and Allomyrina dichotoma, respectively.</title>
        <authorList>
            <person name="Lee S.D."/>
            <person name="Byeon Y.-S."/>
            <person name="Kim S.-M."/>
            <person name="Yang H.L."/>
            <person name="Kim I.S."/>
        </authorList>
    </citation>
    <scope>NUCLEOTIDE SEQUENCE [LARGE SCALE GENOMIC DNA]</scope>
    <source>
        <strain evidence="7 8">BWR-B9</strain>
    </source>
</reference>
<dbReference type="InterPro" id="IPR050389">
    <property type="entry name" value="LysR-type_TF"/>
</dbReference>
<feature type="transmembrane region" description="Helical" evidence="5">
    <location>
        <begin position="109"/>
        <end position="131"/>
    </location>
</feature>
<dbReference type="RefSeq" id="WP_218466537.1">
    <property type="nucleotide sequence ID" value="NZ_JADRCR010000004.1"/>
</dbReference>
<feature type="transmembrane region" description="Helical" evidence="5">
    <location>
        <begin position="313"/>
        <end position="330"/>
    </location>
</feature>
<keyword evidence="2" id="KW-0805">Transcription regulation</keyword>
<keyword evidence="3" id="KW-0238">DNA-binding</keyword>
<keyword evidence="8" id="KW-1185">Reference proteome</keyword>
<dbReference type="Pfam" id="PF00126">
    <property type="entry name" value="HTH_1"/>
    <property type="match status" value="1"/>
</dbReference>
<dbReference type="PANTHER" id="PTHR30118:SF15">
    <property type="entry name" value="TRANSCRIPTIONAL REGULATORY PROTEIN"/>
    <property type="match status" value="1"/>
</dbReference>
<evidence type="ECO:0000256" key="2">
    <source>
        <dbReference type="ARBA" id="ARBA00023015"/>
    </source>
</evidence>
<evidence type="ECO:0000256" key="3">
    <source>
        <dbReference type="ARBA" id="ARBA00023125"/>
    </source>
</evidence>
<organism evidence="7 8">
    <name type="scientific">Limnobaculum allomyrinae</name>
    <dbReference type="NCBI Taxonomy" id="2791986"/>
    <lineage>
        <taxon>Bacteria</taxon>
        <taxon>Pseudomonadati</taxon>
        <taxon>Pseudomonadota</taxon>
        <taxon>Gammaproteobacteria</taxon>
        <taxon>Enterobacterales</taxon>
        <taxon>Budviciaceae</taxon>
        <taxon>Limnobaculum</taxon>
    </lineage>
</organism>
<evidence type="ECO:0000313" key="8">
    <source>
        <dbReference type="Proteomes" id="UP001296921"/>
    </source>
</evidence>
<comment type="caution">
    <text evidence="7">The sequence shown here is derived from an EMBL/GenBank/DDBJ whole genome shotgun (WGS) entry which is preliminary data.</text>
</comment>
<dbReference type="CDD" id="cd08460">
    <property type="entry name" value="PBP2_DntR_like_1"/>
    <property type="match status" value="1"/>
</dbReference>
<keyword evidence="5" id="KW-0812">Transmembrane</keyword>
<keyword evidence="4" id="KW-0804">Transcription</keyword>
<evidence type="ECO:0000259" key="6">
    <source>
        <dbReference type="PROSITE" id="PS50931"/>
    </source>
</evidence>
<dbReference type="Proteomes" id="UP001296921">
    <property type="component" value="Unassembled WGS sequence"/>
</dbReference>
<evidence type="ECO:0000313" key="7">
    <source>
        <dbReference type="EMBL" id="MBK5143863.1"/>
    </source>
</evidence>